<protein>
    <submittedName>
        <fullName evidence="1">Uncharacterized protein</fullName>
    </submittedName>
</protein>
<reference evidence="1" key="1">
    <citation type="submission" date="2023-01" db="EMBL/GenBank/DDBJ databases">
        <authorList>
            <person name="Van Ghelder C."/>
            <person name="Rancurel C."/>
        </authorList>
    </citation>
    <scope>NUCLEOTIDE SEQUENCE</scope>
    <source>
        <strain evidence="1">CNCM I-4278</strain>
    </source>
</reference>
<dbReference type="OrthoDB" id="5414271at2759"/>
<gene>
    <name evidence="1" type="ORF">PDIGIT_LOCUS15736</name>
</gene>
<dbReference type="EMBL" id="CAOQHR010000013">
    <property type="protein sequence ID" value="CAI6342527.1"/>
    <property type="molecule type" value="Genomic_DNA"/>
</dbReference>
<name>A0A9W4UXH1_9PLEO</name>
<evidence type="ECO:0000313" key="1">
    <source>
        <dbReference type="EMBL" id="CAI6342527.1"/>
    </source>
</evidence>
<comment type="caution">
    <text evidence="1">The sequence shown here is derived from an EMBL/GenBank/DDBJ whole genome shotgun (WGS) entry which is preliminary data.</text>
</comment>
<organism evidence="1 2">
    <name type="scientific">Periconia digitata</name>
    <dbReference type="NCBI Taxonomy" id="1303443"/>
    <lineage>
        <taxon>Eukaryota</taxon>
        <taxon>Fungi</taxon>
        <taxon>Dikarya</taxon>
        <taxon>Ascomycota</taxon>
        <taxon>Pezizomycotina</taxon>
        <taxon>Dothideomycetes</taxon>
        <taxon>Pleosporomycetidae</taxon>
        <taxon>Pleosporales</taxon>
        <taxon>Massarineae</taxon>
        <taxon>Periconiaceae</taxon>
        <taxon>Periconia</taxon>
    </lineage>
</organism>
<sequence>MDVWAPFRDARSLAWIFPPITAAAYLYMRSEERSEEELKAPTITANIRSGFCGYNEVLISRLPIGHSQSASWQTLLRLLHETDASIQVHGNLLESSKQSWTTLPKDNLAREGGVSGTKISRATLLALFALSNARIIYEYPAATGYRAALGSWIGQWYINWPAGGQAVVILKAHDSHAPNSDVYPPTFAARVDRCIRMMAGVAVDASHPTDLNVGFPGRQPVGDYHLEFQDKGFGLSHGSRHLYNMCGGKVFEMDFLLARKLVNTENLGGESWIFTPSLEGKQDTRFSISRDVKNVIAHAMDCLPWSNLSWSVHRGMRDILLAFTRHTMNKYRPALARQLRNTSNTSYQSLVDLGWEKNFVKNYMGRMAESTVLAGRGNSGDAIRIITALAEQAHTIPIEQRDETRFWRREEHYPAPIPAELDSDTTTALVKCVVLEWSVDFNYQMYHQLPLSLVLS</sequence>
<dbReference type="AlphaFoldDB" id="A0A9W4UXH1"/>
<keyword evidence="2" id="KW-1185">Reference proteome</keyword>
<accession>A0A9W4UXH1</accession>
<dbReference type="Proteomes" id="UP001152607">
    <property type="component" value="Unassembled WGS sequence"/>
</dbReference>
<evidence type="ECO:0000313" key="2">
    <source>
        <dbReference type="Proteomes" id="UP001152607"/>
    </source>
</evidence>
<proteinExistence type="predicted"/>